<proteinExistence type="predicted"/>
<evidence type="ECO:0000256" key="9">
    <source>
        <dbReference type="ARBA" id="ARBA00023204"/>
    </source>
</evidence>
<evidence type="ECO:0000256" key="7">
    <source>
        <dbReference type="ARBA" id="ARBA00022840"/>
    </source>
</evidence>
<dbReference type="InterPro" id="IPR014017">
    <property type="entry name" value="DNA_helicase_UvrD-like_C"/>
</dbReference>
<organism evidence="18 19">
    <name type="scientific">Deinococcus metalli</name>
    <dbReference type="NCBI Taxonomy" id="1141878"/>
    <lineage>
        <taxon>Bacteria</taxon>
        <taxon>Thermotogati</taxon>
        <taxon>Deinococcota</taxon>
        <taxon>Deinococci</taxon>
        <taxon>Deinococcales</taxon>
        <taxon>Deinococcaceae</taxon>
        <taxon>Deinococcus</taxon>
    </lineage>
</organism>
<protein>
    <recommendedName>
        <fullName evidence="12">DNA 3'-5' helicase</fullName>
        <ecNumber evidence="12">5.6.2.4</ecNumber>
    </recommendedName>
</protein>
<dbReference type="InterPro" id="IPR011604">
    <property type="entry name" value="PDDEXK-like_dom_sf"/>
</dbReference>
<comment type="catalytic activity">
    <reaction evidence="11">
        <text>Couples ATP hydrolysis with the unwinding of duplex DNA by translocating in the 3'-5' direction.</text>
        <dbReference type="EC" id="5.6.2.4"/>
    </reaction>
</comment>
<reference evidence="17" key="1">
    <citation type="journal article" date="2014" name="Int. J. Syst. Evol. Microbiol.">
        <title>Complete genome of a new Firmicutes species belonging to the dominant human colonic microbiota ('Ruminococcus bicirculans') reveals two chromosomes and a selective capacity to utilize plant glucans.</title>
        <authorList>
            <consortium name="NISC Comparative Sequencing Program"/>
            <person name="Wegmann U."/>
            <person name="Louis P."/>
            <person name="Goesmann A."/>
            <person name="Henrissat B."/>
            <person name="Duncan S.H."/>
            <person name="Flint H.J."/>
        </authorList>
    </citation>
    <scope>NUCLEOTIDE SEQUENCE</scope>
    <source>
        <strain evidence="17">CGMCC 1.18437</strain>
    </source>
</reference>
<dbReference type="PROSITE" id="PS51198">
    <property type="entry name" value="UVRD_HELICASE_ATP_BIND"/>
    <property type="match status" value="1"/>
</dbReference>
<feature type="binding site" evidence="14">
    <location>
        <begin position="24"/>
        <end position="31"/>
    </location>
    <ligand>
        <name>ATP</name>
        <dbReference type="ChEBI" id="CHEBI:30616"/>
    </ligand>
</feature>
<dbReference type="Pfam" id="PF12705">
    <property type="entry name" value="PDDEXK_1"/>
    <property type="match status" value="1"/>
</dbReference>
<dbReference type="GO" id="GO:0005524">
    <property type="term" value="F:ATP binding"/>
    <property type="evidence" value="ECO:0007669"/>
    <property type="project" value="UniProtKB-UniRule"/>
</dbReference>
<dbReference type="InterPro" id="IPR014016">
    <property type="entry name" value="UvrD-like_ATP-bd"/>
</dbReference>
<dbReference type="InterPro" id="IPR011335">
    <property type="entry name" value="Restrct_endonuc-II-like"/>
</dbReference>
<sequence>MTGVTWTPVQHDAVTSPDSVLIHAGAGSGKTRVLTGRILAALERGVRPHAIVAVTFTVAAAAELQGRVRDAVRERAAMEGGAWTDVLSEWPLMTVTTIHGLCARIARDHPAHSGAGLSFDVLDEADSRVWERLWRSRVLAELPPEVVAQVPEPLRTAALQALVEHDVPPGSAPQSGDAGALHRAIQQLTRHVQQRLEALRVEQGLATFGDLERWAWQALQHEEVRAHYAERWTHLLIDEVQDTGERQAAILRALCAEGVVVTAVGDEKQSIYGFRGASASVLPEIRELVLARGGQILDMHTSFRSAPELVDTVNAACQHLMPGPEVAGPEATPFTPLIAARPAQDSGGAAVDLQIVQGGTSAGRAITLARVLVGRMQALLGHPIVDRSTGTQRPARWRDMTVLLRSRTHLHAYGQALRDASIPYEVHGGRGLYERPEILDAIMLLRAVADPGDDLALAAVLRGPFALLSDDQLLTLSQARNDGISLWMALQHSPDQACRAVQHLLLDWRATAGLHDASRVLEQAHQDTGAMAIHAALTDGERRVANLRRFTALLRAWAQDGRPDVRSVARHLADLQGVQAEMTEAPTTTPDAIQVMTVHGAKGLEFPIVLYVHDLAPRPDRGIVRLDPDRGLILRSEAAAWREARERAVQRDALEDQRVTYVALTRAADRLVVGLPASDGVNQTRELQTVLDAFPGTLPRHVFVTGNVAPARPLPLFNTSGGPVLRVTPGPEVALPGRLPVTSLALYARCPQAFSFRYLQGILPLARPWMDTEPITRRARQAGRDIGDAVHQALEKGWDGKEILRRLPTLSPAGREEVAGLVDRLEEPVFDELRGHVWQREMPMEITVGSRTVYGIADAVNVEGNLVIDYKTDHRMVPEHHRLQLALYAHALGVTRAALVYLRHSVLHWFSPEDVQRGVHEAGELVRRMEALDMAPTPSVEVCSSCVFHGICGDAQFGHARA</sequence>
<keyword evidence="5 14" id="KW-0347">Helicase</keyword>
<evidence type="ECO:0000256" key="8">
    <source>
        <dbReference type="ARBA" id="ARBA00023125"/>
    </source>
</evidence>
<dbReference type="GO" id="GO:0043138">
    <property type="term" value="F:3'-5' DNA helicase activity"/>
    <property type="evidence" value="ECO:0007669"/>
    <property type="project" value="UniProtKB-EC"/>
</dbReference>
<keyword evidence="10" id="KW-0413">Isomerase</keyword>
<dbReference type="Proteomes" id="UP000539473">
    <property type="component" value="Unassembled WGS sequence"/>
</dbReference>
<evidence type="ECO:0000256" key="13">
    <source>
        <dbReference type="ARBA" id="ARBA00048988"/>
    </source>
</evidence>
<evidence type="ECO:0000256" key="12">
    <source>
        <dbReference type="ARBA" id="ARBA00034808"/>
    </source>
</evidence>
<feature type="domain" description="UvrD-like helicase C-terminal" evidence="16">
    <location>
        <begin position="307"/>
        <end position="603"/>
    </location>
</feature>
<dbReference type="PANTHER" id="PTHR11070">
    <property type="entry name" value="UVRD / RECB / PCRA DNA HELICASE FAMILY MEMBER"/>
    <property type="match status" value="1"/>
</dbReference>
<dbReference type="PANTHER" id="PTHR11070:SF2">
    <property type="entry name" value="ATP-DEPENDENT DNA HELICASE SRS2"/>
    <property type="match status" value="1"/>
</dbReference>
<evidence type="ECO:0000256" key="14">
    <source>
        <dbReference type="PROSITE-ProRule" id="PRU00560"/>
    </source>
</evidence>
<evidence type="ECO:0000256" key="11">
    <source>
        <dbReference type="ARBA" id="ARBA00034617"/>
    </source>
</evidence>
<dbReference type="AlphaFoldDB" id="A0A7W8KL83"/>
<evidence type="ECO:0000313" key="17">
    <source>
        <dbReference type="EMBL" id="GHF61157.1"/>
    </source>
</evidence>
<dbReference type="Pfam" id="PF13361">
    <property type="entry name" value="UvrD_C"/>
    <property type="match status" value="1"/>
</dbReference>
<accession>A0A7W8KL83</accession>
<keyword evidence="2 14" id="KW-0547">Nucleotide-binding</keyword>
<evidence type="ECO:0000256" key="4">
    <source>
        <dbReference type="ARBA" id="ARBA00022801"/>
    </source>
</evidence>
<comment type="caution">
    <text evidence="18">The sequence shown here is derived from an EMBL/GenBank/DDBJ whole genome shotgun (WGS) entry which is preliminary data.</text>
</comment>
<dbReference type="InterPro" id="IPR027417">
    <property type="entry name" value="P-loop_NTPase"/>
</dbReference>
<dbReference type="PROSITE" id="PS51217">
    <property type="entry name" value="UVRD_HELICASE_CTER"/>
    <property type="match status" value="1"/>
</dbReference>
<dbReference type="Pfam" id="PF00580">
    <property type="entry name" value="UvrD-helicase"/>
    <property type="match status" value="1"/>
</dbReference>
<dbReference type="CDD" id="cd17932">
    <property type="entry name" value="DEXQc_UvrD"/>
    <property type="match status" value="1"/>
</dbReference>
<evidence type="ECO:0000256" key="10">
    <source>
        <dbReference type="ARBA" id="ARBA00023235"/>
    </source>
</evidence>
<comment type="catalytic activity">
    <reaction evidence="13">
        <text>ATP + H2O = ADP + phosphate + H(+)</text>
        <dbReference type="Rhea" id="RHEA:13065"/>
        <dbReference type="ChEBI" id="CHEBI:15377"/>
        <dbReference type="ChEBI" id="CHEBI:15378"/>
        <dbReference type="ChEBI" id="CHEBI:30616"/>
        <dbReference type="ChEBI" id="CHEBI:43474"/>
        <dbReference type="ChEBI" id="CHEBI:456216"/>
        <dbReference type="EC" id="5.6.2.4"/>
    </reaction>
</comment>
<evidence type="ECO:0000259" key="16">
    <source>
        <dbReference type="PROSITE" id="PS51217"/>
    </source>
</evidence>
<keyword evidence="1" id="KW-0540">Nuclease</keyword>
<dbReference type="GO" id="GO:0005829">
    <property type="term" value="C:cytosol"/>
    <property type="evidence" value="ECO:0007669"/>
    <property type="project" value="TreeGrafter"/>
</dbReference>
<reference evidence="20" key="2">
    <citation type="journal article" date="2019" name="Int. J. Syst. Evol. Microbiol.">
        <title>The Global Catalogue of Microorganisms (GCM) 10K type strain sequencing project: providing services to taxonomists for standard genome sequencing and annotation.</title>
        <authorList>
            <consortium name="The Broad Institute Genomics Platform"/>
            <consortium name="The Broad Institute Genome Sequencing Center for Infectious Disease"/>
            <person name="Wu L."/>
            <person name="Ma J."/>
        </authorList>
    </citation>
    <scope>NUCLEOTIDE SEQUENCE [LARGE SCALE GENOMIC DNA]</scope>
    <source>
        <strain evidence="20">CGMCC 1.18437</strain>
    </source>
</reference>
<dbReference type="SUPFAM" id="SSF52540">
    <property type="entry name" value="P-loop containing nucleoside triphosphate hydrolases"/>
    <property type="match status" value="1"/>
</dbReference>
<keyword evidence="8" id="KW-0238">DNA-binding</keyword>
<evidence type="ECO:0000256" key="6">
    <source>
        <dbReference type="ARBA" id="ARBA00022839"/>
    </source>
</evidence>
<keyword evidence="6" id="KW-0269">Exonuclease</keyword>
<dbReference type="GO" id="GO:0003677">
    <property type="term" value="F:DNA binding"/>
    <property type="evidence" value="ECO:0007669"/>
    <property type="project" value="UniProtKB-KW"/>
</dbReference>
<dbReference type="Gene3D" id="3.90.320.10">
    <property type="match status" value="1"/>
</dbReference>
<dbReference type="GO" id="GO:0033202">
    <property type="term" value="C:DNA helicase complex"/>
    <property type="evidence" value="ECO:0007669"/>
    <property type="project" value="TreeGrafter"/>
</dbReference>
<dbReference type="EC" id="5.6.2.4" evidence="12"/>
<dbReference type="GO" id="GO:0004527">
    <property type="term" value="F:exonuclease activity"/>
    <property type="evidence" value="ECO:0007669"/>
    <property type="project" value="UniProtKB-KW"/>
</dbReference>
<dbReference type="InterPro" id="IPR038726">
    <property type="entry name" value="PDDEXK_AddAB-type"/>
</dbReference>
<keyword evidence="3" id="KW-0227">DNA damage</keyword>
<dbReference type="EMBL" id="JACHFK010000014">
    <property type="protein sequence ID" value="MBB5378614.1"/>
    <property type="molecule type" value="Genomic_DNA"/>
</dbReference>
<evidence type="ECO:0000256" key="3">
    <source>
        <dbReference type="ARBA" id="ARBA00022763"/>
    </source>
</evidence>
<dbReference type="InterPro" id="IPR000212">
    <property type="entry name" value="DNA_helicase_UvrD/REP"/>
</dbReference>
<evidence type="ECO:0000256" key="1">
    <source>
        <dbReference type="ARBA" id="ARBA00022722"/>
    </source>
</evidence>
<evidence type="ECO:0000256" key="5">
    <source>
        <dbReference type="ARBA" id="ARBA00022806"/>
    </source>
</evidence>
<evidence type="ECO:0000313" key="19">
    <source>
        <dbReference type="Proteomes" id="UP000539473"/>
    </source>
</evidence>
<dbReference type="SUPFAM" id="SSF52980">
    <property type="entry name" value="Restriction endonuclease-like"/>
    <property type="match status" value="1"/>
</dbReference>
<dbReference type="EMBL" id="BNAJ01000015">
    <property type="protein sequence ID" value="GHF61157.1"/>
    <property type="molecule type" value="Genomic_DNA"/>
</dbReference>
<dbReference type="RefSeq" id="WP_184115236.1">
    <property type="nucleotide sequence ID" value="NZ_BNAJ01000015.1"/>
</dbReference>
<keyword evidence="4 14" id="KW-0378">Hydrolase</keyword>
<evidence type="ECO:0000256" key="2">
    <source>
        <dbReference type="ARBA" id="ARBA00022741"/>
    </source>
</evidence>
<keyword evidence="20" id="KW-1185">Reference proteome</keyword>
<dbReference type="Proteomes" id="UP000619376">
    <property type="component" value="Unassembled WGS sequence"/>
</dbReference>
<keyword evidence="9" id="KW-0234">DNA repair</keyword>
<evidence type="ECO:0000259" key="15">
    <source>
        <dbReference type="PROSITE" id="PS51198"/>
    </source>
</evidence>
<gene>
    <name evidence="17" type="ORF">GCM10017781_41630</name>
    <name evidence="18" type="ORF">HNQ07_004121</name>
</gene>
<feature type="domain" description="UvrD-like helicase ATP-binding" evidence="15">
    <location>
        <begin position="3"/>
        <end position="306"/>
    </location>
</feature>
<reference evidence="17" key="4">
    <citation type="submission" date="2024-05" db="EMBL/GenBank/DDBJ databases">
        <authorList>
            <person name="Sun Q."/>
            <person name="Zhou Y."/>
        </authorList>
    </citation>
    <scope>NUCLEOTIDE SEQUENCE</scope>
    <source>
        <strain evidence="17">CGMCC 1.18437</strain>
    </source>
</reference>
<evidence type="ECO:0000313" key="20">
    <source>
        <dbReference type="Proteomes" id="UP000619376"/>
    </source>
</evidence>
<name>A0A7W8KL83_9DEIO</name>
<keyword evidence="7 14" id="KW-0067">ATP-binding</keyword>
<dbReference type="Gene3D" id="3.40.50.300">
    <property type="entry name" value="P-loop containing nucleotide triphosphate hydrolases"/>
    <property type="match status" value="4"/>
</dbReference>
<reference evidence="18 19" key="3">
    <citation type="submission" date="2020-08" db="EMBL/GenBank/DDBJ databases">
        <title>Genomic Encyclopedia of Type Strains, Phase IV (KMG-IV): sequencing the most valuable type-strain genomes for metagenomic binning, comparative biology and taxonomic classification.</title>
        <authorList>
            <person name="Goeker M."/>
        </authorList>
    </citation>
    <scope>NUCLEOTIDE SEQUENCE [LARGE SCALE GENOMIC DNA]</scope>
    <source>
        <strain evidence="18 19">DSM 27521</strain>
    </source>
</reference>
<dbReference type="GO" id="GO:0000725">
    <property type="term" value="P:recombinational repair"/>
    <property type="evidence" value="ECO:0007669"/>
    <property type="project" value="TreeGrafter"/>
</dbReference>
<evidence type="ECO:0000313" key="18">
    <source>
        <dbReference type="EMBL" id="MBB5378614.1"/>
    </source>
</evidence>